<evidence type="ECO:0000313" key="2">
    <source>
        <dbReference type="EMBL" id="UOQ57095.1"/>
    </source>
</evidence>
<dbReference type="PANTHER" id="PTHR33164">
    <property type="entry name" value="TRANSCRIPTIONAL REGULATOR, MARR FAMILY"/>
    <property type="match status" value="1"/>
</dbReference>
<evidence type="ECO:0000259" key="1">
    <source>
        <dbReference type="PROSITE" id="PS50995"/>
    </source>
</evidence>
<dbReference type="RefSeq" id="WP_244727687.1">
    <property type="nucleotide sequence ID" value="NZ_CP095045.1"/>
</dbReference>
<protein>
    <recommendedName>
        <fullName evidence="1">HTH marR-type domain-containing protein</fullName>
    </recommendedName>
</protein>
<dbReference type="EMBL" id="CP095045">
    <property type="protein sequence ID" value="UOQ57095.1"/>
    <property type="molecule type" value="Genomic_DNA"/>
</dbReference>
<feature type="domain" description="HTH marR-type" evidence="1">
    <location>
        <begin position="35"/>
        <end position="167"/>
    </location>
</feature>
<sequence>MADQQHSGRDGFLDFVAEAEERARTEFGPLGAGPAGAIGLLIRRVTKLMSVEAEHELQLDGLTWASFRVCFDLWVGGPQEPHRIAARTSMSRAAVSGAYKSLVASGYATTADSPTDQRSIVISLTDSGAELTAGIYRRHLEITEGWLSPLSTPEQQILLGLLGKVMTSPRGSAFGPGRAVNT</sequence>
<gene>
    <name evidence="2" type="ORF">MUN78_15785</name>
</gene>
<keyword evidence="3" id="KW-1185">Reference proteome</keyword>
<dbReference type="Gene3D" id="1.10.10.10">
    <property type="entry name" value="Winged helix-like DNA-binding domain superfamily/Winged helix DNA-binding domain"/>
    <property type="match status" value="1"/>
</dbReference>
<dbReference type="InterPro" id="IPR039422">
    <property type="entry name" value="MarR/SlyA-like"/>
</dbReference>
<dbReference type="InterPro" id="IPR036388">
    <property type="entry name" value="WH-like_DNA-bd_sf"/>
</dbReference>
<dbReference type="PANTHER" id="PTHR33164:SF43">
    <property type="entry name" value="HTH-TYPE TRANSCRIPTIONAL REPRESSOR YETL"/>
    <property type="match status" value="1"/>
</dbReference>
<dbReference type="PROSITE" id="PS50995">
    <property type="entry name" value="HTH_MARR_2"/>
    <property type="match status" value="1"/>
</dbReference>
<reference evidence="2 3" key="1">
    <citation type="submission" date="2022-04" db="EMBL/GenBank/DDBJ databases">
        <title>Leucobacter sp. isolated from rhizosphere of garlic.</title>
        <authorList>
            <person name="Won M."/>
            <person name="Lee C.-M."/>
            <person name="Woen H.-Y."/>
            <person name="Kwon S.-W."/>
        </authorList>
    </citation>
    <scope>NUCLEOTIDE SEQUENCE [LARGE SCALE GENOMIC DNA]</scope>
    <source>
        <strain evidence="2 3">H21R-40</strain>
    </source>
</reference>
<proteinExistence type="predicted"/>
<dbReference type="SMART" id="SM00347">
    <property type="entry name" value="HTH_MARR"/>
    <property type="match status" value="1"/>
</dbReference>
<evidence type="ECO:0000313" key="3">
    <source>
        <dbReference type="Proteomes" id="UP000831786"/>
    </source>
</evidence>
<dbReference type="Proteomes" id="UP000831786">
    <property type="component" value="Chromosome"/>
</dbReference>
<dbReference type="Pfam" id="PF01047">
    <property type="entry name" value="MarR"/>
    <property type="match status" value="1"/>
</dbReference>
<dbReference type="InterPro" id="IPR000835">
    <property type="entry name" value="HTH_MarR-typ"/>
</dbReference>
<name>A0ABY4FLF0_9MICO</name>
<dbReference type="InterPro" id="IPR036390">
    <property type="entry name" value="WH_DNA-bd_sf"/>
</dbReference>
<accession>A0ABY4FLF0</accession>
<dbReference type="SUPFAM" id="SSF46785">
    <property type="entry name" value="Winged helix' DNA-binding domain"/>
    <property type="match status" value="1"/>
</dbReference>
<organism evidence="2 3">
    <name type="scientific">Leucobacter allii</name>
    <dbReference type="NCBI Taxonomy" id="2932247"/>
    <lineage>
        <taxon>Bacteria</taxon>
        <taxon>Bacillati</taxon>
        <taxon>Actinomycetota</taxon>
        <taxon>Actinomycetes</taxon>
        <taxon>Micrococcales</taxon>
        <taxon>Microbacteriaceae</taxon>
        <taxon>Leucobacter</taxon>
    </lineage>
</organism>